<proteinExistence type="predicted"/>
<dbReference type="Proteomes" id="UP000639859">
    <property type="component" value="Unassembled WGS sequence"/>
</dbReference>
<protein>
    <submittedName>
        <fullName evidence="3">DUF262 domain-containing protein</fullName>
    </submittedName>
</protein>
<reference evidence="3 4" key="1">
    <citation type="submission" date="2020-11" db="EMBL/GenBank/DDBJ databases">
        <title>genome sequence of strain KACC 18849.</title>
        <authorList>
            <person name="Gao J."/>
            <person name="Zhang X."/>
        </authorList>
    </citation>
    <scope>NUCLEOTIDE SEQUENCE [LARGE SCALE GENOMIC DNA]</scope>
    <source>
        <strain evidence="3 4">KACC 18849</strain>
    </source>
</reference>
<comment type="caution">
    <text evidence="3">The sequence shown here is derived from an EMBL/GenBank/DDBJ whole genome shotgun (WGS) entry which is preliminary data.</text>
</comment>
<organism evidence="3 4">
    <name type="scientific">Caulobacter hibisci</name>
    <dbReference type="NCBI Taxonomy" id="2035993"/>
    <lineage>
        <taxon>Bacteria</taxon>
        <taxon>Pseudomonadati</taxon>
        <taxon>Pseudomonadota</taxon>
        <taxon>Alphaproteobacteria</taxon>
        <taxon>Caulobacterales</taxon>
        <taxon>Caulobacteraceae</taxon>
        <taxon>Caulobacter</taxon>
    </lineage>
</organism>
<dbReference type="RefSeq" id="WP_198576792.1">
    <property type="nucleotide sequence ID" value="NZ_JADWOX010000009.1"/>
</dbReference>
<feature type="domain" description="GmrSD restriction endonucleases N-terminal" evidence="1">
    <location>
        <begin position="17"/>
        <end position="233"/>
    </location>
</feature>
<evidence type="ECO:0000313" key="3">
    <source>
        <dbReference type="EMBL" id="MBI1684880.1"/>
    </source>
</evidence>
<dbReference type="InterPro" id="IPR011089">
    <property type="entry name" value="GmrSD_C"/>
</dbReference>
<gene>
    <name evidence="3" type="ORF">I4Q42_14500</name>
</gene>
<evidence type="ECO:0000259" key="2">
    <source>
        <dbReference type="Pfam" id="PF07510"/>
    </source>
</evidence>
<dbReference type="PANTHER" id="PTHR35149">
    <property type="entry name" value="SLL5132 PROTEIN"/>
    <property type="match status" value="1"/>
</dbReference>
<keyword evidence="4" id="KW-1185">Reference proteome</keyword>
<dbReference type="EMBL" id="JADWOX010000009">
    <property type="protein sequence ID" value="MBI1684880.1"/>
    <property type="molecule type" value="Genomic_DNA"/>
</dbReference>
<dbReference type="Pfam" id="PF03235">
    <property type="entry name" value="GmrSD_N"/>
    <property type="match status" value="1"/>
</dbReference>
<evidence type="ECO:0000259" key="1">
    <source>
        <dbReference type="Pfam" id="PF03235"/>
    </source>
</evidence>
<feature type="domain" description="GmrSD restriction endonucleases C-terminal" evidence="2">
    <location>
        <begin position="416"/>
        <end position="551"/>
    </location>
</feature>
<dbReference type="PANTHER" id="PTHR35149:SF2">
    <property type="entry name" value="DUF262 DOMAIN-CONTAINING PROTEIN"/>
    <property type="match status" value="1"/>
</dbReference>
<evidence type="ECO:0000313" key="4">
    <source>
        <dbReference type="Proteomes" id="UP000639859"/>
    </source>
</evidence>
<dbReference type="Pfam" id="PF07510">
    <property type="entry name" value="GmrSD_C"/>
    <property type="match status" value="1"/>
</dbReference>
<sequence length="558" mass="62191">MSNGQSQIGFEQLGLGSVLKRYRLLVPPNQRDYAWTEKHVTKLLQDLTLAITEDEPQHFLGTIVTIPTSDGVLEVVDGQQRLATTALILAAMRQVGGAENAKLAKALETYIIDIDTATLELAPKMQLNAADNQVFHELLESGSSKSALPNRESHRRLIAAFDVARKHLITVVKPIAESERPKVFVRWMNFIEHKARAILLIVPDSANAFKMFETLNDRGLKVSQSDLVKNYVFGQADKRLGEAQQIWSYIKGALETLDEDEITMTFLRQALIAMNGYITELEVYERVQKAARGSQSSIALLSTLEILSNDYVAIASADSEKWNGYPHKTRELLRVLDLFDIKPFRPLLLAIANKFEPAEAADAFEKLVSYGVRLIIAASTRTGSVEQPLAKAAKQVFDGEIVTAKSMSAALLSIVPADEVFQQAFEIATVSQAKFARYYLRSVELAAKGQSEPWLIPNDNPEALNLEHILPQKPMANWPEYDEDQVRVYSKRIGNLALLQVTANSDLKSAPFSEKVTVFGESELLTTKMISEQAEWAPKSIIERQKALAKWALTAWPL</sequence>
<dbReference type="InterPro" id="IPR004919">
    <property type="entry name" value="GmrSD_N"/>
</dbReference>
<name>A0ABS0SZ24_9CAUL</name>
<accession>A0ABS0SZ24</accession>